<dbReference type="Pfam" id="PF07811">
    <property type="entry name" value="TadE"/>
    <property type="match status" value="1"/>
</dbReference>
<evidence type="ECO:0000313" key="4">
    <source>
        <dbReference type="Proteomes" id="UP000184066"/>
    </source>
</evidence>
<keyword evidence="4" id="KW-1185">Reference proteome</keyword>
<reference evidence="3 4" key="1">
    <citation type="submission" date="2016-12" db="EMBL/GenBank/DDBJ databases">
        <authorList>
            <person name="Song W.-J."/>
            <person name="Kurnit D.M."/>
        </authorList>
    </citation>
    <scope>NUCLEOTIDE SEQUENCE [LARGE SCALE GENOMIC DNA]</scope>
    <source>
        <strain evidence="3 4">CGMCC 1.10808</strain>
    </source>
</reference>
<protein>
    <submittedName>
        <fullName evidence="3">TadE-like protein</fullName>
    </submittedName>
</protein>
<dbReference type="OrthoDB" id="7907064at2"/>
<accession>A0A1M7SEY5</accession>
<keyword evidence="1" id="KW-0472">Membrane</keyword>
<name>A0A1M7SEY5_9RHOB</name>
<gene>
    <name evidence="3" type="ORF">SAMN05216200_102322</name>
</gene>
<proteinExistence type="predicted"/>
<keyword evidence="1" id="KW-1133">Transmembrane helix</keyword>
<evidence type="ECO:0000259" key="2">
    <source>
        <dbReference type="Pfam" id="PF07811"/>
    </source>
</evidence>
<dbReference type="RefSeq" id="WP_083581150.1">
    <property type="nucleotide sequence ID" value="NZ_FOHL01000003.1"/>
</dbReference>
<sequence length="189" mass="20338">MMRQALAATRRACGRAMARLRGGARDEAGAATVEFVIVVPVLLMIVFSIYEAGWYMVRTTMLDRGLDLAIRDLRLGLVTDPTPATIKKRICEHAQIIKDCESSLILELTPFTLSGGPPTNDPVCVDRSAGVINPPVTYTPGAPSQIMFVRACTVVGALFPLMGFAEAMARSANGEFAIIAHSAFVNEPQ</sequence>
<dbReference type="InterPro" id="IPR012495">
    <property type="entry name" value="TadE-like_dom"/>
</dbReference>
<evidence type="ECO:0000313" key="3">
    <source>
        <dbReference type="EMBL" id="SHN57048.1"/>
    </source>
</evidence>
<dbReference type="STRING" id="1189325.SAMN04488119_103186"/>
<keyword evidence="1" id="KW-0812">Transmembrane</keyword>
<dbReference type="AlphaFoldDB" id="A0A1M7SEY5"/>
<dbReference type="Proteomes" id="UP000184066">
    <property type="component" value="Unassembled WGS sequence"/>
</dbReference>
<feature type="domain" description="TadE-like" evidence="2">
    <location>
        <begin position="29"/>
        <end position="64"/>
    </location>
</feature>
<organism evidence="3 4">
    <name type="scientific">Oceanicella actignis</name>
    <dbReference type="NCBI Taxonomy" id="1189325"/>
    <lineage>
        <taxon>Bacteria</taxon>
        <taxon>Pseudomonadati</taxon>
        <taxon>Pseudomonadota</taxon>
        <taxon>Alphaproteobacteria</taxon>
        <taxon>Rhodobacterales</taxon>
        <taxon>Paracoccaceae</taxon>
        <taxon>Oceanicella</taxon>
    </lineage>
</organism>
<feature type="transmembrane region" description="Helical" evidence="1">
    <location>
        <begin position="35"/>
        <end position="57"/>
    </location>
</feature>
<evidence type="ECO:0000256" key="1">
    <source>
        <dbReference type="SAM" id="Phobius"/>
    </source>
</evidence>
<dbReference type="EMBL" id="FRDL01000002">
    <property type="protein sequence ID" value="SHN57048.1"/>
    <property type="molecule type" value="Genomic_DNA"/>
</dbReference>